<proteinExistence type="predicted"/>
<dbReference type="AlphaFoldDB" id="A0A6N4XY04"/>
<keyword evidence="3" id="KW-1185">Reference proteome</keyword>
<dbReference type="InterPro" id="IPR046020">
    <property type="entry name" value="DUF5977"/>
</dbReference>
<evidence type="ECO:0000313" key="3">
    <source>
        <dbReference type="Proteomes" id="UP000445309"/>
    </source>
</evidence>
<sequence length="1250" mass="141045">MKDLIFKYFVTLLFFYLSSNLFGQGPGGPEGPIGGTGGNLPVSISEKGINQLFVSPEVAQLLKVNFIPMNLYTGKLNLEIPLYEIKTGDISVPISVKYNSEGIKIEEEASNVGAGWVLQAGGNVSKIVRDMEDRSVYVRSSGSASSGYTSRAIALGSIAAFYYNGSLFNPSHDLMPDLFIATAPGLNSKFYLEAKLDNNGTTTKVKELGSSNNKINYGDPYGSIYDGDLKSLAWVGVDKAFPYITNQAVKNEIQANVDNVFQKYFNTFSDYSDFNITNTLGINYKFKTSDVNVVFPTSSSYDVYYSGIPDRMNLFWAIRNFFLEKYNINKGTWHIDEISDKANRKISFEYTSYTSQNVIKYPNKIIDSSVSLPNEGGDQSETNTILYNLSGTAGDTETNYDKSFYSMNALYNYISKIKWDGGEVNFIYNQNREDINNKKALSEILIKDSNLNIIKRYIFNYGYLSNGSAKRLKLQSIDIFEGIEQKRFYDFTYYEDTDLPLKDSFKKDFLGYYNNNVNVIDNQSYENYIPQLYFTRGRKNFSITPFNVNNSTPISGGVRNIEANNYSAVGLLKSIRNRAGAYNEFTYESNSFRFYNQDILGGGSRIQSQIIKELGGSERKIKYKYIDNNGDSSGSILNLPKFSEISSIKTINGNDIYAFRTSLRATSNIELTDGAYVGYERVIEEEIGKGSTEYIYTSPKQYPNTYASADFPPGLYNNKPLNKTVANSFFPGDVFIENDKTGKLINRKIFDNNSQLLEEKNIIYNDKIFDSRTYSIAKQLSRGVQSGKTYLYNVNFQLINSQNLLASEENISYLNGKQVKNKKEYTYGNSANPFLTYQKNTSSDNNIEESYFRYAADKGNQYLLDKNIVNVPLETEVKKDSKTISKNEIKYPVNQSDANLKTSGLAMPYSLISKDLQGVEKTEIIYDRYDNKGNLLQFTTKQFPTTIIWGYNQTLPIAKIVGSSYAQTMQAFNLDPNDSSSYLQLDIVKKSNLDKDDSSETNLISELENFKNKSELKDFHIYTYVHDPLIGKKVSISENGMKESYKYDSANRLQKILDNENNIIKEYTYNYNDLSVIFSNDKHSKTFTRNNCNGAGMVPSTYEYVVPAGQHTSTISKIDAEQKAIDDINANGQNAANTYAVCYYPYCEFNSQSSNSFLMIQYAPFQKANTVVNAQLNFQIISNQGLNWSDGVLVGYIPLPCWPTTTITKASGNWQVTIYQGSGQTILRWIGSGNPSTGMPYNITFNYNVN</sequence>
<gene>
    <name evidence="2" type="ORF">CHRY9393_02951</name>
</gene>
<organism evidence="2 3">
    <name type="scientific">Chryseobacterium fistulae</name>
    <dbReference type="NCBI Taxonomy" id="2675058"/>
    <lineage>
        <taxon>Bacteria</taxon>
        <taxon>Pseudomonadati</taxon>
        <taxon>Bacteroidota</taxon>
        <taxon>Flavobacteriia</taxon>
        <taxon>Flavobacteriales</taxon>
        <taxon>Weeksellaceae</taxon>
        <taxon>Chryseobacterium group</taxon>
        <taxon>Chryseobacterium</taxon>
    </lineage>
</organism>
<dbReference type="RefSeq" id="WP_162073946.1">
    <property type="nucleotide sequence ID" value="NZ_CACVBY010000088.1"/>
</dbReference>
<protein>
    <recommendedName>
        <fullName evidence="1">DUF5977 domain-containing protein</fullName>
    </recommendedName>
</protein>
<evidence type="ECO:0000313" key="2">
    <source>
        <dbReference type="EMBL" id="CAA7391649.1"/>
    </source>
</evidence>
<accession>A0A6N4XY04</accession>
<dbReference type="Pfam" id="PF19404">
    <property type="entry name" value="DUF5977"/>
    <property type="match status" value="1"/>
</dbReference>
<evidence type="ECO:0000259" key="1">
    <source>
        <dbReference type="Pfam" id="PF19404"/>
    </source>
</evidence>
<name>A0A6N4XY04_9FLAO</name>
<reference evidence="2 3" key="1">
    <citation type="submission" date="2020-01" db="EMBL/GenBank/DDBJ databases">
        <authorList>
            <person name="Rodrigo-Torres L."/>
            <person name="Arahal R. D."/>
            <person name="Lucena T."/>
        </authorList>
    </citation>
    <scope>NUCLEOTIDE SEQUENCE [LARGE SCALE GENOMIC DNA]</scope>
    <source>
        <strain evidence="2 3">CECT 9393</strain>
    </source>
</reference>
<feature type="domain" description="DUF5977" evidence="1">
    <location>
        <begin position="1078"/>
        <end position="1142"/>
    </location>
</feature>
<dbReference type="EMBL" id="CACVBY010000088">
    <property type="protein sequence ID" value="CAA7391649.1"/>
    <property type="molecule type" value="Genomic_DNA"/>
</dbReference>
<dbReference type="Proteomes" id="UP000445309">
    <property type="component" value="Unassembled WGS sequence"/>
</dbReference>